<evidence type="ECO:0000256" key="5">
    <source>
        <dbReference type="ARBA" id="ARBA00022692"/>
    </source>
</evidence>
<keyword evidence="5 8" id="KW-0812">Transmembrane</keyword>
<comment type="similarity">
    <text evidence="2 8">Belongs to the 4-toluene sulfonate uptake permease (TSUP) (TC 2.A.102) family.</text>
</comment>
<keyword evidence="3" id="KW-0813">Transport</keyword>
<keyword evidence="4 8" id="KW-1003">Cell membrane</keyword>
<evidence type="ECO:0000256" key="6">
    <source>
        <dbReference type="ARBA" id="ARBA00022989"/>
    </source>
</evidence>
<dbReference type="GO" id="GO:0005886">
    <property type="term" value="C:plasma membrane"/>
    <property type="evidence" value="ECO:0007669"/>
    <property type="project" value="UniProtKB-SubCell"/>
</dbReference>
<dbReference type="PANTHER" id="PTHR30269">
    <property type="entry name" value="TRANSMEMBRANE PROTEIN YFCA"/>
    <property type="match status" value="1"/>
</dbReference>
<organism evidence="9 10">
    <name type="scientific">Saccharopolyspora terrae</name>
    <dbReference type="NCBI Taxonomy" id="2530384"/>
    <lineage>
        <taxon>Bacteria</taxon>
        <taxon>Bacillati</taxon>
        <taxon>Actinomycetota</taxon>
        <taxon>Actinomycetes</taxon>
        <taxon>Pseudonocardiales</taxon>
        <taxon>Pseudonocardiaceae</taxon>
        <taxon>Saccharopolyspora</taxon>
    </lineage>
</organism>
<feature type="transmembrane region" description="Helical" evidence="8">
    <location>
        <begin position="71"/>
        <end position="90"/>
    </location>
</feature>
<feature type="transmembrane region" description="Helical" evidence="8">
    <location>
        <begin position="96"/>
        <end position="114"/>
    </location>
</feature>
<reference evidence="9 10" key="1">
    <citation type="submission" date="2019-03" db="EMBL/GenBank/DDBJ databases">
        <title>Draft genome sequences of novel Actinobacteria.</title>
        <authorList>
            <person name="Sahin N."/>
            <person name="Ay H."/>
            <person name="Saygin H."/>
        </authorList>
    </citation>
    <scope>NUCLEOTIDE SEQUENCE [LARGE SCALE GENOMIC DNA]</scope>
    <source>
        <strain evidence="9 10">16K309</strain>
    </source>
</reference>
<protein>
    <recommendedName>
        <fullName evidence="8">Probable membrane transporter protein</fullName>
    </recommendedName>
</protein>
<feature type="transmembrane region" description="Helical" evidence="8">
    <location>
        <begin position="192"/>
        <end position="209"/>
    </location>
</feature>
<evidence type="ECO:0000313" key="10">
    <source>
        <dbReference type="Proteomes" id="UP000295674"/>
    </source>
</evidence>
<comment type="caution">
    <text evidence="9">The sequence shown here is derived from an EMBL/GenBank/DDBJ whole genome shotgun (WGS) entry which is preliminary data.</text>
</comment>
<keyword evidence="7 8" id="KW-0472">Membrane</keyword>
<evidence type="ECO:0000313" key="9">
    <source>
        <dbReference type="EMBL" id="TDD05177.1"/>
    </source>
</evidence>
<evidence type="ECO:0000256" key="7">
    <source>
        <dbReference type="ARBA" id="ARBA00023136"/>
    </source>
</evidence>
<name>A0A4R4VMI4_9PSEU</name>
<proteinExistence type="inferred from homology"/>
<keyword evidence="6 8" id="KW-1133">Transmembrane helix</keyword>
<evidence type="ECO:0000256" key="2">
    <source>
        <dbReference type="ARBA" id="ARBA00009142"/>
    </source>
</evidence>
<dbReference type="AlphaFoldDB" id="A0A4R4VMI4"/>
<dbReference type="PANTHER" id="PTHR30269:SF37">
    <property type="entry name" value="MEMBRANE TRANSPORTER PROTEIN"/>
    <property type="match status" value="1"/>
</dbReference>
<gene>
    <name evidence="9" type="ORF">E1181_15860</name>
</gene>
<evidence type="ECO:0000256" key="3">
    <source>
        <dbReference type="ARBA" id="ARBA00022448"/>
    </source>
</evidence>
<feature type="transmembrane region" description="Helical" evidence="8">
    <location>
        <begin position="40"/>
        <end position="59"/>
    </location>
</feature>
<dbReference type="OrthoDB" id="3481722at2"/>
<evidence type="ECO:0000256" key="4">
    <source>
        <dbReference type="ARBA" id="ARBA00022475"/>
    </source>
</evidence>
<evidence type="ECO:0000256" key="1">
    <source>
        <dbReference type="ARBA" id="ARBA00004651"/>
    </source>
</evidence>
<accession>A0A4R4VMI4</accession>
<evidence type="ECO:0000256" key="8">
    <source>
        <dbReference type="RuleBase" id="RU363041"/>
    </source>
</evidence>
<feature type="transmembrane region" description="Helical" evidence="8">
    <location>
        <begin position="221"/>
        <end position="239"/>
    </location>
</feature>
<dbReference type="Pfam" id="PF01925">
    <property type="entry name" value="TauE"/>
    <property type="match status" value="1"/>
</dbReference>
<dbReference type="InterPro" id="IPR002781">
    <property type="entry name" value="TM_pro_TauE-like"/>
</dbReference>
<dbReference type="Proteomes" id="UP000295674">
    <property type="component" value="Unassembled WGS sequence"/>
</dbReference>
<feature type="transmembrane region" description="Helical" evidence="8">
    <location>
        <begin position="161"/>
        <end position="186"/>
    </location>
</feature>
<sequence length="240" mass="24620">MSALLLGAVAIGIAAVVGGMSGFAASLLATPALLLIGYDVPTVVVVNLTVTIVTRLLVAIRRRGEIRGRQVWLLMCGSAPGAVLGALTVGLLPPQVLRITAGVVVVLLGIQLLLPVRGVRPIGRAEHVATGALSGYLSTTTSLNGAPVAALLGRCRLPVSAFLATLACYFVITNLLSLGILALVRYPDLPHLWPTLPVLLLAGLAGNALGMRISTKLSTRAFARIVAALVIASGLATVFT</sequence>
<dbReference type="EMBL" id="SMKS01000025">
    <property type="protein sequence ID" value="TDD05177.1"/>
    <property type="molecule type" value="Genomic_DNA"/>
</dbReference>
<dbReference type="RefSeq" id="WP_132675530.1">
    <property type="nucleotide sequence ID" value="NZ_SMKS01000025.1"/>
</dbReference>
<keyword evidence="10" id="KW-1185">Reference proteome</keyword>
<comment type="subcellular location">
    <subcellularLocation>
        <location evidence="1 8">Cell membrane</location>
        <topology evidence="1 8">Multi-pass membrane protein</topology>
    </subcellularLocation>
</comment>
<dbReference type="InterPro" id="IPR052017">
    <property type="entry name" value="TSUP"/>
</dbReference>